<protein>
    <submittedName>
        <fullName evidence="2">Putative oxidoreductase</fullName>
    </submittedName>
</protein>
<dbReference type="SUPFAM" id="SSF51735">
    <property type="entry name" value="NAD(P)-binding Rossmann-fold domains"/>
    <property type="match status" value="1"/>
</dbReference>
<dbReference type="eggNOG" id="COG0604">
    <property type="taxonomic scope" value="Bacteria"/>
</dbReference>
<dbReference type="InterPro" id="IPR013154">
    <property type="entry name" value="ADH-like_N"/>
</dbReference>
<dbReference type="Pfam" id="PF13602">
    <property type="entry name" value="ADH_zinc_N_2"/>
    <property type="match status" value="1"/>
</dbReference>
<dbReference type="InterPro" id="IPR011032">
    <property type="entry name" value="GroES-like_sf"/>
</dbReference>
<dbReference type="CDD" id="cd05289">
    <property type="entry name" value="MDR_like_2"/>
    <property type="match status" value="1"/>
</dbReference>
<dbReference type="Proteomes" id="UP000005876">
    <property type="component" value="Chromosome"/>
</dbReference>
<dbReference type="InterPro" id="IPR052733">
    <property type="entry name" value="Chloroplast_QOR"/>
</dbReference>
<dbReference type="InterPro" id="IPR020843">
    <property type="entry name" value="ER"/>
</dbReference>
<reference evidence="3" key="1">
    <citation type="submission" date="2011-11" db="EMBL/GenBank/DDBJ databases">
        <title>Complete sequence of Paenibacillus terrae HPL-003.</title>
        <authorList>
            <person name="Shin S.H."/>
            <person name="Kim S."/>
            <person name="Kim J.Y."/>
        </authorList>
    </citation>
    <scope>NUCLEOTIDE SEQUENCE [LARGE SCALE GENOMIC DNA]</scope>
    <source>
        <strain evidence="3">HPL-003</strain>
    </source>
</reference>
<dbReference type="GO" id="GO:0016491">
    <property type="term" value="F:oxidoreductase activity"/>
    <property type="evidence" value="ECO:0007669"/>
    <property type="project" value="InterPro"/>
</dbReference>
<dbReference type="AlphaFoldDB" id="G7W0I5"/>
<evidence type="ECO:0000313" key="3">
    <source>
        <dbReference type="Proteomes" id="UP000005876"/>
    </source>
</evidence>
<organism evidence="2 3">
    <name type="scientific">Paenibacillus terrae (strain HPL-003)</name>
    <dbReference type="NCBI Taxonomy" id="985665"/>
    <lineage>
        <taxon>Bacteria</taxon>
        <taxon>Bacillati</taxon>
        <taxon>Bacillota</taxon>
        <taxon>Bacilli</taxon>
        <taxon>Bacillales</taxon>
        <taxon>Paenibacillaceae</taxon>
        <taxon>Paenibacillus</taxon>
    </lineage>
</organism>
<dbReference type="EMBL" id="CP003107">
    <property type="protein sequence ID" value="AET59606.1"/>
    <property type="molecule type" value="Genomic_DNA"/>
</dbReference>
<accession>G7W0I5</accession>
<dbReference type="OrthoDB" id="9792162at2"/>
<feature type="domain" description="Enoyl reductase (ER)" evidence="1">
    <location>
        <begin position="10"/>
        <end position="292"/>
    </location>
</feature>
<dbReference type="InterPro" id="IPR036291">
    <property type="entry name" value="NAD(P)-bd_dom_sf"/>
</dbReference>
<dbReference type="PANTHER" id="PTHR44013:SF1">
    <property type="entry name" value="ZINC-TYPE ALCOHOL DEHYDROGENASE-LIKE PROTEIN C16A3.02C"/>
    <property type="match status" value="1"/>
</dbReference>
<gene>
    <name evidence="2" type="ordered locus">HPL003_14275</name>
</gene>
<dbReference type="STRING" id="985665.HPL003_14275"/>
<sequence length="333" mass="36552">MKAIALTSFGIPEVLEELEVPIPALTDTQVLIEMRASSTNPADILFRSGAILQSPMADKFSAQFQLPLVLGNEVAGIVIEVGGKVRHFKPGYRVMGMAQRGSYMDYVAVEEDLLAVIPESLSFEEAGAAPTVALTAWQALFEHGRLQPEQRILVQAGAGGVGHATVQLAKQHGAYVIATARDYNHDFVKGLGADEVFDYTKVDFATQITEPVNIVLDSAMDPSTFGTGLPGEIGKKNYSVIKDGGTYISVVAFAINQYPKVRDIDACFFQARPNRPDFESIVRHMKENKLSIHIDETYPFTAQGLLQAYRKSEELPKRGKSSYRKTLDKPLAW</sequence>
<dbReference type="SUPFAM" id="SSF50129">
    <property type="entry name" value="GroES-like"/>
    <property type="match status" value="1"/>
</dbReference>
<dbReference type="Gene3D" id="3.40.50.720">
    <property type="entry name" value="NAD(P)-binding Rossmann-like Domain"/>
    <property type="match status" value="1"/>
</dbReference>
<evidence type="ECO:0000259" key="1">
    <source>
        <dbReference type="SMART" id="SM00829"/>
    </source>
</evidence>
<name>G7W0I5_PAETH</name>
<evidence type="ECO:0000313" key="2">
    <source>
        <dbReference type="EMBL" id="AET59606.1"/>
    </source>
</evidence>
<reference key="2">
    <citation type="submission" date="2011-11" db="EMBL/GenBank/DDBJ databases">
        <authorList>
            <person name="Shin S.H."/>
            <person name="Kim S."/>
            <person name="Kim J.Y."/>
        </authorList>
    </citation>
    <scope>NUCLEOTIDE SEQUENCE</scope>
    <source>
        <strain>HPL-003</strain>
    </source>
</reference>
<dbReference type="Pfam" id="PF08240">
    <property type="entry name" value="ADH_N"/>
    <property type="match status" value="1"/>
</dbReference>
<dbReference type="RefSeq" id="WP_014280331.1">
    <property type="nucleotide sequence ID" value="NC_016641.1"/>
</dbReference>
<dbReference type="HOGENOM" id="CLU_026673_3_3_9"/>
<proteinExistence type="predicted"/>
<dbReference type="PANTHER" id="PTHR44013">
    <property type="entry name" value="ZINC-TYPE ALCOHOL DEHYDROGENASE-LIKE PROTEIN C16A3.02C"/>
    <property type="match status" value="1"/>
</dbReference>
<dbReference type="Gene3D" id="3.90.180.10">
    <property type="entry name" value="Medium-chain alcohol dehydrogenases, catalytic domain"/>
    <property type="match status" value="1"/>
</dbReference>
<reference evidence="2 3" key="3">
    <citation type="journal article" date="2012" name="J. Bacteriol.">
        <title>Genome Sequence of Paenibacillus terrae HPL-003, a Xylanase-Producing Bacterium Isolated from Soil Found in Forest Residue.</title>
        <authorList>
            <person name="Shin S.H."/>
            <person name="Kim S."/>
            <person name="Kim J.Y."/>
            <person name="Song H.Y."/>
            <person name="Cho S.J."/>
            <person name="Kim D.R."/>
            <person name="Lee K.I."/>
            <person name="Lim H.K."/>
            <person name="Park N.J."/>
            <person name="Hwang I.T."/>
            <person name="Yang K.S."/>
        </authorList>
    </citation>
    <scope>NUCLEOTIDE SEQUENCE [LARGE SCALE GENOMIC DNA]</scope>
    <source>
        <strain evidence="2 3">HPL-003</strain>
    </source>
</reference>
<dbReference type="SMART" id="SM00829">
    <property type="entry name" value="PKS_ER"/>
    <property type="match status" value="1"/>
</dbReference>
<dbReference type="KEGG" id="pta:HPL003_14275"/>